<sequence length="458" mass="51705">MPVNELQDFLQNKHLLSNELPFEQQIITESIEKGLILSEPGITQKKTGWICNRCGQDNPSYFAFYPCYHCKKDCVYCRSCIMMGRVSECTPLLTAEGSNSISIDNAQLTWSGKLSEGQKNASTHIVRTIDGSDECLIWAVCGAGKTEILFEGILHAIRNGKLVCIATPRTDVVLELAPRLKDAFSGFEIAALYGGSKDRGTRKPLTISTTHQLLRYKNAFDVIIIDEVDAFPYSADKKLQFAVKKARKHVSACIYLSATPSKEMKRDVEKGQLHAVRIPARFHRRPLPEPSWKWIGNWEKKLSKNKLPLVLTNWVKNHCEKNNPIFLFVPTIPNLTQTVKLLKRIGYFTEGVHAEDKMRKEKVQQFRDQQLQILVTTTILERGVTVKNAQVGVLGAESAIFTESALVQIAGRAGRHPEFAKGHVVFFHYGKTKAMLEARAHIKEMNQIALRDQQINRC</sequence>
<dbReference type="Gene3D" id="3.40.50.300">
    <property type="entry name" value="P-loop containing nucleotide triphosphate hydrolases"/>
    <property type="match status" value="2"/>
</dbReference>
<reference evidence="6 7" key="1">
    <citation type="submission" date="2021-01" db="EMBL/GenBank/DDBJ databases">
        <title>Genomic Encyclopedia of Type Strains, Phase IV (KMG-IV): sequencing the most valuable type-strain genomes for metagenomic binning, comparative biology and taxonomic classification.</title>
        <authorList>
            <person name="Goeker M."/>
        </authorList>
    </citation>
    <scope>NUCLEOTIDE SEQUENCE [LARGE SCALE GENOMIC DNA]</scope>
    <source>
        <strain evidence="6 7">DSM 103394</strain>
    </source>
</reference>
<dbReference type="Pfam" id="PF00271">
    <property type="entry name" value="Helicase_C"/>
    <property type="match status" value="1"/>
</dbReference>
<evidence type="ECO:0000256" key="3">
    <source>
        <dbReference type="ARBA" id="ARBA00023125"/>
    </source>
</evidence>
<dbReference type="CDD" id="cd17925">
    <property type="entry name" value="DEXDc_ComFA"/>
    <property type="match status" value="1"/>
</dbReference>
<dbReference type="PROSITE" id="PS51192">
    <property type="entry name" value="HELICASE_ATP_BIND_1"/>
    <property type="match status" value="1"/>
</dbReference>
<evidence type="ECO:0000256" key="2">
    <source>
        <dbReference type="ARBA" id="ARBA00022840"/>
    </source>
</evidence>
<accession>A0ABS4CWA2</accession>
<feature type="domain" description="Helicase C-terminal" evidence="5">
    <location>
        <begin position="310"/>
        <end position="456"/>
    </location>
</feature>
<dbReference type="Proteomes" id="UP000674416">
    <property type="component" value="Unassembled WGS sequence"/>
</dbReference>
<dbReference type="SMART" id="SM00490">
    <property type="entry name" value="HELICc"/>
    <property type="match status" value="1"/>
</dbReference>
<gene>
    <name evidence="6" type="ORF">JOC74_001894</name>
</gene>
<dbReference type="SMART" id="SM00487">
    <property type="entry name" value="DEXDc"/>
    <property type="match status" value="1"/>
</dbReference>
<comment type="caution">
    <text evidence="6">The sequence shown here is derived from an EMBL/GenBank/DDBJ whole genome shotgun (WGS) entry which is preliminary data.</text>
</comment>
<proteinExistence type="predicted"/>
<evidence type="ECO:0000259" key="4">
    <source>
        <dbReference type="PROSITE" id="PS51192"/>
    </source>
</evidence>
<keyword evidence="2" id="KW-0067">ATP-binding</keyword>
<dbReference type="InterPro" id="IPR006935">
    <property type="entry name" value="Helicase/UvrB_N"/>
</dbReference>
<evidence type="ECO:0000313" key="7">
    <source>
        <dbReference type="Proteomes" id="UP000674416"/>
    </source>
</evidence>
<keyword evidence="1" id="KW-0547">Nucleotide-binding</keyword>
<keyword evidence="7" id="KW-1185">Reference proteome</keyword>
<dbReference type="EMBL" id="JAFDST010000002">
    <property type="protein sequence ID" value="MBP1081401.1"/>
    <property type="molecule type" value="Genomic_DNA"/>
</dbReference>
<name>A0ABS4CWA2_9BACI</name>
<protein>
    <submittedName>
        <fullName evidence="6">Competence protein ComFA</fullName>
    </submittedName>
</protein>
<dbReference type="InterPro" id="IPR027417">
    <property type="entry name" value="P-loop_NTPase"/>
</dbReference>
<dbReference type="SUPFAM" id="SSF52540">
    <property type="entry name" value="P-loop containing nucleoside triphosphate hydrolases"/>
    <property type="match status" value="1"/>
</dbReference>
<dbReference type="Pfam" id="PF04851">
    <property type="entry name" value="ResIII"/>
    <property type="match status" value="1"/>
</dbReference>
<dbReference type="PANTHER" id="PTHR30580">
    <property type="entry name" value="PRIMOSOMAL PROTEIN N"/>
    <property type="match status" value="1"/>
</dbReference>
<dbReference type="InterPro" id="IPR001650">
    <property type="entry name" value="Helicase_C-like"/>
</dbReference>
<organism evidence="6 7">
    <name type="scientific">Bacillus capparidis</name>
    <dbReference type="NCBI Taxonomy" id="1840411"/>
    <lineage>
        <taxon>Bacteria</taxon>
        <taxon>Bacillati</taxon>
        <taxon>Bacillota</taxon>
        <taxon>Bacilli</taxon>
        <taxon>Bacillales</taxon>
        <taxon>Bacillaceae</taxon>
        <taxon>Bacillus</taxon>
    </lineage>
</organism>
<evidence type="ECO:0000256" key="1">
    <source>
        <dbReference type="ARBA" id="ARBA00022741"/>
    </source>
</evidence>
<feature type="domain" description="Helicase ATP-binding" evidence="4">
    <location>
        <begin position="126"/>
        <end position="278"/>
    </location>
</feature>
<dbReference type="InterPro" id="IPR014001">
    <property type="entry name" value="Helicase_ATP-bd"/>
</dbReference>
<evidence type="ECO:0000313" key="6">
    <source>
        <dbReference type="EMBL" id="MBP1081401.1"/>
    </source>
</evidence>
<keyword evidence="3" id="KW-0238">DNA-binding</keyword>
<dbReference type="PANTHER" id="PTHR30580:SF1">
    <property type="entry name" value="COMF OPERON PROTEIN 1"/>
    <property type="match status" value="1"/>
</dbReference>
<dbReference type="RefSeq" id="WP_211086128.1">
    <property type="nucleotide sequence ID" value="NZ_JAFDST010000002.1"/>
</dbReference>
<dbReference type="PROSITE" id="PS51194">
    <property type="entry name" value="HELICASE_CTER"/>
    <property type="match status" value="1"/>
</dbReference>
<evidence type="ECO:0000259" key="5">
    <source>
        <dbReference type="PROSITE" id="PS51194"/>
    </source>
</evidence>